<sequence>MYNLDSSPSPPRKKMRMSSPTYDEQVDDMSQDDISAFDAIEARLSQQAPLHKVPLPTNPHRRLSPGEAGDRSTSSDQDLLSSQDIASQDDNNPFAADPFADSNATKPAAYASFTKASAVLLPVGFKSASALSIQNVDSSHRSPSPEVPQEVDYSSWFTSAPPPPATFVGFQSAVSCLDKTKENVLEATASHVTPIGFTSVGKKNLIVPSTAALRKAEEKIKLWQEEVDDSSSSQHSRGFAPSSSARPSSPQRTVLGAVHNSLSPQVPDTPTPAMVPRKSFEPKARSTLDVPTLGGSDFKGKQKPFKSPLITSVPSRQPITGTASSSYINSPLNPHRQGFASASSHMIPSSSTLPGTPVRPSASVNPGSTFRPLGLTLRNVHGGLVKNKFVTPFKPGVKPPELNNAASVTPSFAAPSPSLQRPMYPPSATQSPRPVKKTPEKGTGKVFNLVPPPGRMTLASSGLTPQAYTTAELEDQGINITELSQITPATACFYSFYTPSATPNEGVQPSDAKPLGSTAALQELHARGCSLATQEWINNHWPLILWKLAGMVALEPEAESDPDRKRWCWPEVIRQLLYRYERDLNGSTRPPLRLITTRDAPAASPMVLCVSNVTWSPAGMTDDGFPIHSHPELEVTDGWYRLRARVDKPLARAIRKGHIKIGRKIAVTGARLSAERKDGQEVLEAYDSNVLVLTGNSSHMAPWHAKLGFQRSPFIATFNSLTADGGNVAVAAVEVIKIHPVAYIEFFEDENGRRMEGPRSGKDENALSEQWKRKRELAASEIWSDLEKRAALMMRFADRLEQRVGPSFNVKNEEMPDNLDDLYESLEESDQHQAQAILSRLSRLEAGSLAAHIREKLLRDREAVAGDIERELQDKCPAREVRNFRVIVMKDAYKPTRGGDSGRKAQLTVWDVLNLSIAEGSQAGEFKLGQKFLVTNLMPKQVSAWMDRGPGSEVYLATTKNSRWRRLP</sequence>
<dbReference type="Proteomes" id="UP000054485">
    <property type="component" value="Unassembled WGS sequence"/>
</dbReference>
<feature type="domain" description="BRCA2 OB1" evidence="2">
    <location>
        <begin position="590"/>
        <end position="711"/>
    </location>
</feature>
<dbReference type="GO" id="GO:0000724">
    <property type="term" value="P:double-strand break repair via homologous recombination"/>
    <property type="evidence" value="ECO:0007669"/>
    <property type="project" value="InterPro"/>
</dbReference>
<evidence type="ECO:0000259" key="2">
    <source>
        <dbReference type="Pfam" id="PF09103"/>
    </source>
</evidence>
<dbReference type="PANTHER" id="PTHR11289:SF0">
    <property type="entry name" value="BREAST CANCER TYPE 2 SUSCEPTIBILITY PROTEIN"/>
    <property type="match status" value="1"/>
</dbReference>
<feature type="compositionally biased region" description="Low complexity" evidence="1">
    <location>
        <begin position="341"/>
        <end position="351"/>
    </location>
</feature>
<feature type="region of interest" description="Disordered" evidence="1">
    <location>
        <begin position="225"/>
        <end position="367"/>
    </location>
</feature>
<dbReference type="GO" id="GO:0006355">
    <property type="term" value="P:regulation of DNA-templated transcription"/>
    <property type="evidence" value="ECO:0007669"/>
    <property type="project" value="TreeGrafter"/>
</dbReference>
<accession>A0A0D0BIY3</accession>
<feature type="region of interest" description="Disordered" evidence="1">
    <location>
        <begin position="408"/>
        <end position="451"/>
    </location>
</feature>
<feature type="compositionally biased region" description="Low complexity" evidence="1">
    <location>
        <begin position="71"/>
        <end position="90"/>
    </location>
</feature>
<dbReference type="EMBL" id="KN835132">
    <property type="protein sequence ID" value="KIK49489.1"/>
    <property type="molecule type" value="Genomic_DNA"/>
</dbReference>
<dbReference type="PANTHER" id="PTHR11289">
    <property type="entry name" value="BREAST CANCER TYPE 2 SUSCEPTIBILITY PROTEIN BRCA2"/>
    <property type="match status" value="1"/>
</dbReference>
<name>A0A0D0BIY3_9AGAM</name>
<dbReference type="AlphaFoldDB" id="A0A0D0BIY3"/>
<feature type="compositionally biased region" description="Polar residues" evidence="1">
    <location>
        <begin position="309"/>
        <end position="332"/>
    </location>
</feature>
<dbReference type="HOGENOM" id="CLU_013527_0_0_1"/>
<dbReference type="SUPFAM" id="SSF50249">
    <property type="entry name" value="Nucleic acid-binding proteins"/>
    <property type="match status" value="2"/>
</dbReference>
<dbReference type="STRING" id="930992.A0A0D0BIY3"/>
<dbReference type="Gene3D" id="2.40.50.140">
    <property type="entry name" value="Nucleic acid-binding proteins"/>
    <property type="match status" value="2"/>
</dbReference>
<dbReference type="InterPro" id="IPR012340">
    <property type="entry name" value="NA-bd_OB-fold"/>
</dbReference>
<evidence type="ECO:0000313" key="3">
    <source>
        <dbReference type="EMBL" id="KIK49489.1"/>
    </source>
</evidence>
<feature type="compositionally biased region" description="Low complexity" evidence="1">
    <location>
        <begin position="240"/>
        <end position="250"/>
    </location>
</feature>
<feature type="region of interest" description="Disordered" evidence="1">
    <location>
        <begin position="1"/>
        <end position="100"/>
    </location>
</feature>
<evidence type="ECO:0000313" key="4">
    <source>
        <dbReference type="Proteomes" id="UP000054485"/>
    </source>
</evidence>
<dbReference type="Pfam" id="PF09103">
    <property type="entry name" value="BRCA-2_OB1"/>
    <property type="match status" value="1"/>
</dbReference>
<reference evidence="4" key="2">
    <citation type="submission" date="2015-01" db="EMBL/GenBank/DDBJ databases">
        <title>Evolutionary Origins and Diversification of the Mycorrhizal Mutualists.</title>
        <authorList>
            <consortium name="DOE Joint Genome Institute"/>
            <consortium name="Mycorrhizal Genomics Consortium"/>
            <person name="Kohler A."/>
            <person name="Kuo A."/>
            <person name="Nagy L.G."/>
            <person name="Floudas D."/>
            <person name="Copeland A."/>
            <person name="Barry K.W."/>
            <person name="Cichocki N."/>
            <person name="Veneault-Fourrey C."/>
            <person name="LaButti K."/>
            <person name="Lindquist E.A."/>
            <person name="Lipzen A."/>
            <person name="Lundell T."/>
            <person name="Morin E."/>
            <person name="Murat C."/>
            <person name="Riley R."/>
            <person name="Ohm R."/>
            <person name="Sun H."/>
            <person name="Tunlid A."/>
            <person name="Henrissat B."/>
            <person name="Grigoriev I.V."/>
            <person name="Hibbett D.S."/>
            <person name="Martin F."/>
        </authorList>
    </citation>
    <scope>NUCLEOTIDE SEQUENCE [LARGE SCALE GENOMIC DNA]</scope>
    <source>
        <strain evidence="4">UH-Slu-Lm8-n1</strain>
    </source>
</reference>
<dbReference type="CDD" id="cd04493">
    <property type="entry name" value="BRCA2DBD_OB1"/>
    <property type="match status" value="1"/>
</dbReference>
<dbReference type="InterPro" id="IPR015525">
    <property type="entry name" value="BRCA2"/>
</dbReference>
<dbReference type="InParanoid" id="A0A0D0BIY3"/>
<organism evidence="3 4">
    <name type="scientific">Suillus luteus UH-Slu-Lm8-n1</name>
    <dbReference type="NCBI Taxonomy" id="930992"/>
    <lineage>
        <taxon>Eukaryota</taxon>
        <taxon>Fungi</taxon>
        <taxon>Dikarya</taxon>
        <taxon>Basidiomycota</taxon>
        <taxon>Agaricomycotina</taxon>
        <taxon>Agaricomycetes</taxon>
        <taxon>Agaricomycetidae</taxon>
        <taxon>Boletales</taxon>
        <taxon>Suillineae</taxon>
        <taxon>Suillaceae</taxon>
        <taxon>Suillus</taxon>
    </lineage>
</organism>
<dbReference type="OrthoDB" id="21095at2759"/>
<dbReference type="SUPFAM" id="SSF81872">
    <property type="entry name" value="BRCA2 helical domain"/>
    <property type="match status" value="1"/>
</dbReference>
<dbReference type="InterPro" id="IPR015187">
    <property type="entry name" value="BRCA2_OB_1"/>
</dbReference>
<reference evidence="3 4" key="1">
    <citation type="submission" date="2014-04" db="EMBL/GenBank/DDBJ databases">
        <authorList>
            <consortium name="DOE Joint Genome Institute"/>
            <person name="Kuo A."/>
            <person name="Ruytinx J."/>
            <person name="Rineau F."/>
            <person name="Colpaert J."/>
            <person name="Kohler A."/>
            <person name="Nagy L.G."/>
            <person name="Floudas D."/>
            <person name="Copeland A."/>
            <person name="Barry K.W."/>
            <person name="Cichocki N."/>
            <person name="Veneault-Fourrey C."/>
            <person name="LaButti K."/>
            <person name="Lindquist E.A."/>
            <person name="Lipzen A."/>
            <person name="Lundell T."/>
            <person name="Morin E."/>
            <person name="Murat C."/>
            <person name="Sun H."/>
            <person name="Tunlid A."/>
            <person name="Henrissat B."/>
            <person name="Grigoriev I.V."/>
            <person name="Hibbett D.S."/>
            <person name="Martin F."/>
            <person name="Nordberg H.P."/>
            <person name="Cantor M.N."/>
            <person name="Hua S.X."/>
        </authorList>
    </citation>
    <scope>NUCLEOTIDE SEQUENCE [LARGE SCALE GENOMIC DNA]</scope>
    <source>
        <strain evidence="3 4">UH-Slu-Lm8-n1</strain>
    </source>
</reference>
<protein>
    <recommendedName>
        <fullName evidence="2">BRCA2 OB1 domain-containing protein</fullName>
    </recommendedName>
</protein>
<proteinExistence type="predicted"/>
<gene>
    <name evidence="3" type="ORF">CY34DRAFT_796898</name>
</gene>
<keyword evidence="4" id="KW-1185">Reference proteome</keyword>
<evidence type="ECO:0000256" key="1">
    <source>
        <dbReference type="SAM" id="MobiDB-lite"/>
    </source>
</evidence>
<dbReference type="InterPro" id="IPR036315">
    <property type="entry name" value="BRCA2_hlx_sf"/>
</dbReference>